<evidence type="ECO:0008006" key="10">
    <source>
        <dbReference type="Google" id="ProtNLM"/>
    </source>
</evidence>
<dbReference type="EMBL" id="EAAA01001773">
    <property type="status" value="NOT_ANNOTATED_CDS"/>
    <property type="molecule type" value="Genomic_DNA"/>
</dbReference>
<proteinExistence type="inferred from homology"/>
<dbReference type="FunFam" id="3.40.50.300:FF:000326">
    <property type="entry name" value="P-loop containing nucleoside triphosphate hydrolase"/>
    <property type="match status" value="1"/>
</dbReference>
<evidence type="ECO:0000259" key="7">
    <source>
        <dbReference type="Pfam" id="PF13087"/>
    </source>
</evidence>
<keyword evidence="4" id="KW-0347">Helicase</keyword>
<organism evidence="8 9">
    <name type="scientific">Ciona intestinalis</name>
    <name type="common">Transparent sea squirt</name>
    <name type="synonym">Ascidia intestinalis</name>
    <dbReference type="NCBI Taxonomy" id="7719"/>
    <lineage>
        <taxon>Eukaryota</taxon>
        <taxon>Metazoa</taxon>
        <taxon>Chordata</taxon>
        <taxon>Tunicata</taxon>
        <taxon>Ascidiacea</taxon>
        <taxon>Phlebobranchia</taxon>
        <taxon>Cionidae</taxon>
        <taxon>Ciona</taxon>
    </lineage>
</organism>
<dbReference type="AlphaFoldDB" id="F6XFV9"/>
<dbReference type="InterPro" id="IPR041679">
    <property type="entry name" value="DNA2/NAM7-like_C"/>
</dbReference>
<reference evidence="8" key="2">
    <citation type="journal article" date="2008" name="Genome Biol.">
        <title>Improved genome assembly and evidence-based global gene model set for the chordate Ciona intestinalis: new insight into intron and operon populations.</title>
        <authorList>
            <person name="Satou Y."/>
            <person name="Mineta K."/>
            <person name="Ogasawara M."/>
            <person name="Sasakura Y."/>
            <person name="Shoguchi E."/>
            <person name="Ueno K."/>
            <person name="Yamada L."/>
            <person name="Matsumoto J."/>
            <person name="Wasserscheid J."/>
            <person name="Dewar K."/>
            <person name="Wiley G.B."/>
            <person name="Macmil S.L."/>
            <person name="Roe B.A."/>
            <person name="Zeller R.W."/>
            <person name="Hastings K.E."/>
            <person name="Lemaire P."/>
            <person name="Lindquist E."/>
            <person name="Endo T."/>
            <person name="Hotta K."/>
            <person name="Inaba K."/>
        </authorList>
    </citation>
    <scope>NUCLEOTIDE SEQUENCE [LARGE SCALE GENOMIC DNA]</scope>
    <source>
        <strain evidence="8">wild type</strain>
    </source>
</reference>
<evidence type="ECO:0000256" key="1">
    <source>
        <dbReference type="ARBA" id="ARBA00007913"/>
    </source>
</evidence>
<dbReference type="SUPFAM" id="SSF52540">
    <property type="entry name" value="P-loop containing nucleoside triphosphate hydrolases"/>
    <property type="match status" value="1"/>
</dbReference>
<keyword evidence="5" id="KW-0067">ATP-binding</keyword>
<dbReference type="Proteomes" id="UP000008144">
    <property type="component" value="Chromosome 3"/>
</dbReference>
<dbReference type="GO" id="GO:0005694">
    <property type="term" value="C:chromosome"/>
    <property type="evidence" value="ECO:0007669"/>
    <property type="project" value="UniProtKB-ARBA"/>
</dbReference>
<sequence length="284" mass="32216">MCSEPETLTPIVASQAEQVVLIGDHKQLQPIVTCKEASELGLSKSMFERLKNYHKADVGMLTNQYRMNQTICQFPSDHFYGGQLTVDQSVTERELRYPPLFYHGNQENTAVFCHVVGEELSGYKMEHRGESKTNKEEASRVILILRMLHYKLKIPLSDIMILSPYKAQCSLIKDLINKARADLNKVDVGTVVTSQGGERDYVILSTVRSLKSHSIEENPGLHWLRINLGFVADAHQINVAITRARRGLCIVGNKDLLCKDPETWRDLLESYEQRRAVVTVNDLC</sequence>
<dbReference type="InterPro" id="IPR050534">
    <property type="entry name" value="Coronavir_polyprotein_1ab"/>
</dbReference>
<dbReference type="InterPro" id="IPR041677">
    <property type="entry name" value="DNA2/NAM7_AAA_11"/>
</dbReference>
<evidence type="ECO:0000259" key="6">
    <source>
        <dbReference type="Pfam" id="PF13086"/>
    </source>
</evidence>
<dbReference type="GO" id="GO:0016787">
    <property type="term" value="F:hydrolase activity"/>
    <property type="evidence" value="ECO:0007669"/>
    <property type="project" value="UniProtKB-KW"/>
</dbReference>
<dbReference type="InterPro" id="IPR047187">
    <property type="entry name" value="SF1_C_Upf1"/>
</dbReference>
<dbReference type="OMA" id="MHEELCK"/>
<evidence type="ECO:0000313" key="9">
    <source>
        <dbReference type="Proteomes" id="UP000008144"/>
    </source>
</evidence>
<reference evidence="8" key="4">
    <citation type="submission" date="2025-09" db="UniProtKB">
        <authorList>
            <consortium name="Ensembl"/>
        </authorList>
    </citation>
    <scope>IDENTIFICATION</scope>
</reference>
<dbReference type="PANTHER" id="PTHR43788">
    <property type="entry name" value="DNA2/NAM7 HELICASE FAMILY MEMBER"/>
    <property type="match status" value="1"/>
</dbReference>
<dbReference type="Pfam" id="PF13086">
    <property type="entry name" value="AAA_11"/>
    <property type="match status" value="1"/>
</dbReference>
<evidence type="ECO:0000313" key="8">
    <source>
        <dbReference type="Ensembl" id="ENSCINP00000019982.3"/>
    </source>
</evidence>
<dbReference type="InterPro" id="IPR027417">
    <property type="entry name" value="P-loop_NTPase"/>
</dbReference>
<evidence type="ECO:0000256" key="4">
    <source>
        <dbReference type="ARBA" id="ARBA00022806"/>
    </source>
</evidence>
<feature type="domain" description="DNA2/NAM7 helicase helicase" evidence="6">
    <location>
        <begin position="1"/>
        <end position="33"/>
    </location>
</feature>
<dbReference type="GO" id="GO:0043139">
    <property type="term" value="F:5'-3' DNA helicase activity"/>
    <property type="evidence" value="ECO:0000318"/>
    <property type="project" value="GO_Central"/>
</dbReference>
<evidence type="ECO:0000256" key="3">
    <source>
        <dbReference type="ARBA" id="ARBA00022801"/>
    </source>
</evidence>
<evidence type="ECO:0000256" key="2">
    <source>
        <dbReference type="ARBA" id="ARBA00022741"/>
    </source>
</evidence>
<dbReference type="HOGENOM" id="CLU_001666_0_0_1"/>
<keyword evidence="2" id="KW-0547">Nucleotide-binding</keyword>
<dbReference type="STRING" id="7719.ENSCINP00000019982"/>
<feature type="domain" description="DNA2/NAM7 helicase-like C-terminal" evidence="7">
    <location>
        <begin position="42"/>
        <end position="254"/>
    </location>
</feature>
<dbReference type="Ensembl" id="ENSCINT00000019982.3">
    <property type="protein sequence ID" value="ENSCINP00000019982.3"/>
    <property type="gene ID" value="ENSCING00000009862.3"/>
</dbReference>
<keyword evidence="3" id="KW-0378">Hydrolase</keyword>
<name>F6XFV9_CIOIN</name>
<keyword evidence="9" id="KW-1185">Reference proteome</keyword>
<accession>F6XFV9</accession>
<dbReference type="CDD" id="cd18808">
    <property type="entry name" value="SF1_C_Upf1"/>
    <property type="match status" value="1"/>
</dbReference>
<reference evidence="9" key="1">
    <citation type="journal article" date="2002" name="Science">
        <title>The draft genome of Ciona intestinalis: insights into chordate and vertebrate origins.</title>
        <authorList>
            <person name="Dehal P."/>
            <person name="Satou Y."/>
            <person name="Campbell R.K."/>
            <person name="Chapman J."/>
            <person name="Degnan B."/>
            <person name="De Tomaso A."/>
            <person name="Davidson B."/>
            <person name="Di Gregorio A."/>
            <person name="Gelpke M."/>
            <person name="Goodstein D.M."/>
            <person name="Harafuji N."/>
            <person name="Hastings K.E."/>
            <person name="Ho I."/>
            <person name="Hotta K."/>
            <person name="Huang W."/>
            <person name="Kawashima T."/>
            <person name="Lemaire P."/>
            <person name="Martinez D."/>
            <person name="Meinertzhagen I.A."/>
            <person name="Necula S."/>
            <person name="Nonaka M."/>
            <person name="Putnam N."/>
            <person name="Rash S."/>
            <person name="Saiga H."/>
            <person name="Satake M."/>
            <person name="Terry A."/>
            <person name="Yamada L."/>
            <person name="Wang H.G."/>
            <person name="Awazu S."/>
            <person name="Azumi K."/>
            <person name="Boore J."/>
            <person name="Branno M."/>
            <person name="Chin-Bow S."/>
            <person name="DeSantis R."/>
            <person name="Doyle S."/>
            <person name="Francino P."/>
            <person name="Keys D.N."/>
            <person name="Haga S."/>
            <person name="Hayashi H."/>
            <person name="Hino K."/>
            <person name="Imai K.S."/>
            <person name="Inaba K."/>
            <person name="Kano S."/>
            <person name="Kobayashi K."/>
            <person name="Kobayashi M."/>
            <person name="Lee B.I."/>
            <person name="Makabe K.W."/>
            <person name="Manohar C."/>
            <person name="Matassi G."/>
            <person name="Medina M."/>
            <person name="Mochizuki Y."/>
            <person name="Mount S."/>
            <person name="Morishita T."/>
            <person name="Miura S."/>
            <person name="Nakayama A."/>
            <person name="Nishizaka S."/>
            <person name="Nomoto H."/>
            <person name="Ohta F."/>
            <person name="Oishi K."/>
            <person name="Rigoutsos I."/>
            <person name="Sano M."/>
            <person name="Sasaki A."/>
            <person name="Sasakura Y."/>
            <person name="Shoguchi E."/>
            <person name="Shin-i T."/>
            <person name="Spagnuolo A."/>
            <person name="Stainier D."/>
            <person name="Suzuki M.M."/>
            <person name="Tassy O."/>
            <person name="Takatori N."/>
            <person name="Tokuoka M."/>
            <person name="Yagi K."/>
            <person name="Yoshizaki F."/>
            <person name="Wada S."/>
            <person name="Zhang C."/>
            <person name="Hyatt P.D."/>
            <person name="Larimer F."/>
            <person name="Detter C."/>
            <person name="Doggett N."/>
            <person name="Glavina T."/>
            <person name="Hawkins T."/>
            <person name="Richardson P."/>
            <person name="Lucas S."/>
            <person name="Kohara Y."/>
            <person name="Levine M."/>
            <person name="Satoh N."/>
            <person name="Rokhsar D.S."/>
        </authorList>
    </citation>
    <scope>NUCLEOTIDE SEQUENCE [LARGE SCALE GENOMIC DNA]</scope>
</reference>
<protein>
    <recommendedName>
        <fullName evidence="10">DNA2/NAM7 helicase-like C-terminal domain-containing protein</fullName>
    </recommendedName>
</protein>
<dbReference type="Gene3D" id="3.40.50.300">
    <property type="entry name" value="P-loop containing nucleotide triphosphate hydrolases"/>
    <property type="match status" value="2"/>
</dbReference>
<dbReference type="GeneTree" id="ENSGT00940000160694"/>
<dbReference type="GO" id="GO:0005524">
    <property type="term" value="F:ATP binding"/>
    <property type="evidence" value="ECO:0007669"/>
    <property type="project" value="UniProtKB-KW"/>
</dbReference>
<evidence type="ECO:0000256" key="5">
    <source>
        <dbReference type="ARBA" id="ARBA00022840"/>
    </source>
</evidence>
<dbReference type="InParanoid" id="F6XFV9"/>
<dbReference type="PANTHER" id="PTHR43788:SF16">
    <property type="entry name" value="HELICASE WITH ZINC FINGER 2"/>
    <property type="match status" value="1"/>
</dbReference>
<reference evidence="8" key="3">
    <citation type="submission" date="2025-08" db="UniProtKB">
        <authorList>
            <consortium name="Ensembl"/>
        </authorList>
    </citation>
    <scope>IDENTIFICATION</scope>
</reference>
<comment type="similarity">
    <text evidence="1">Belongs to the DNA2/NAM7 helicase family.</text>
</comment>
<dbReference type="Pfam" id="PF13087">
    <property type="entry name" value="AAA_12"/>
    <property type="match status" value="1"/>
</dbReference>